<dbReference type="Pfam" id="PF04542">
    <property type="entry name" value="Sigma70_r2"/>
    <property type="match status" value="1"/>
</dbReference>
<dbReference type="Pfam" id="PF08281">
    <property type="entry name" value="Sigma70_r4_2"/>
    <property type="match status" value="1"/>
</dbReference>
<dbReference type="CDD" id="cd06171">
    <property type="entry name" value="Sigma70_r4"/>
    <property type="match status" value="1"/>
</dbReference>
<dbReference type="GO" id="GO:0003677">
    <property type="term" value="F:DNA binding"/>
    <property type="evidence" value="ECO:0007669"/>
    <property type="project" value="InterPro"/>
</dbReference>
<feature type="domain" description="RNA polymerase sigma-70 region 2" evidence="5">
    <location>
        <begin position="18"/>
        <end position="78"/>
    </location>
</feature>
<dbReference type="InterPro" id="IPR013249">
    <property type="entry name" value="RNA_pol_sigma70_r4_t2"/>
</dbReference>
<dbReference type="Gene3D" id="1.10.10.10">
    <property type="entry name" value="Winged helix-like DNA-binding domain superfamily/Winged helix DNA-binding domain"/>
    <property type="match status" value="1"/>
</dbReference>
<keyword evidence="2" id="KW-0805">Transcription regulation</keyword>
<proteinExistence type="inferred from homology"/>
<dbReference type="InterPro" id="IPR039425">
    <property type="entry name" value="RNA_pol_sigma-70-like"/>
</dbReference>
<reference evidence="7 8" key="1">
    <citation type="submission" date="2016-12" db="EMBL/GenBank/DDBJ databases">
        <title>Trade-off between light-utilization and light-protection in marine flavobacteria.</title>
        <authorList>
            <person name="Kumagai Y."/>
            <person name="Yoshizawa S."/>
            <person name="Kogure K."/>
            <person name="Iwasaki W."/>
        </authorList>
    </citation>
    <scope>NUCLEOTIDE SEQUENCE [LARGE SCALE GENOMIC DNA]</scope>
    <source>
        <strain evidence="7 8">KCTC 22729</strain>
    </source>
</reference>
<dbReference type="InterPro" id="IPR013325">
    <property type="entry name" value="RNA_pol_sigma_r2"/>
</dbReference>
<evidence type="ECO:0000259" key="5">
    <source>
        <dbReference type="Pfam" id="PF04542"/>
    </source>
</evidence>
<protein>
    <submittedName>
        <fullName evidence="7">RNA polymerase subunit sigma-70</fullName>
    </submittedName>
</protein>
<dbReference type="PANTHER" id="PTHR43133:SF46">
    <property type="entry name" value="RNA POLYMERASE SIGMA-70 FACTOR ECF SUBFAMILY"/>
    <property type="match status" value="1"/>
</dbReference>
<dbReference type="OrthoDB" id="659855at2"/>
<dbReference type="InterPro" id="IPR036388">
    <property type="entry name" value="WH-like_DNA-bd_sf"/>
</dbReference>
<comment type="caution">
    <text evidence="7">The sequence shown here is derived from an EMBL/GenBank/DDBJ whole genome shotgun (WGS) entry which is preliminary data.</text>
</comment>
<dbReference type="RefSeq" id="WP_105047186.1">
    <property type="nucleotide sequence ID" value="NZ_CP150662.1"/>
</dbReference>
<evidence type="ECO:0000313" key="7">
    <source>
        <dbReference type="EMBL" id="PQJ76040.1"/>
    </source>
</evidence>
<dbReference type="SUPFAM" id="SSF88946">
    <property type="entry name" value="Sigma2 domain of RNA polymerase sigma factors"/>
    <property type="match status" value="1"/>
</dbReference>
<dbReference type="SUPFAM" id="SSF88659">
    <property type="entry name" value="Sigma3 and sigma4 domains of RNA polymerase sigma factors"/>
    <property type="match status" value="1"/>
</dbReference>
<dbReference type="InterPro" id="IPR014284">
    <property type="entry name" value="RNA_pol_sigma-70_dom"/>
</dbReference>
<evidence type="ECO:0000256" key="4">
    <source>
        <dbReference type="ARBA" id="ARBA00023163"/>
    </source>
</evidence>
<dbReference type="InterPro" id="IPR007627">
    <property type="entry name" value="RNA_pol_sigma70_r2"/>
</dbReference>
<dbReference type="NCBIfam" id="TIGR02985">
    <property type="entry name" value="Sig70_bacteroi1"/>
    <property type="match status" value="1"/>
</dbReference>
<comment type="similarity">
    <text evidence="1">Belongs to the sigma-70 factor family. ECF subfamily.</text>
</comment>
<accession>A0A2S7WEK0</accession>
<gene>
    <name evidence="7" type="ORF">BTO13_12750</name>
</gene>
<sequence>MIRDIKNICNTIIFEEVFRKYGKDVKRFIFFKTKDTDLTEDIVQDAFVKLWEQCKEAKYDTVKNYLFTIANNLFLNVAKHHQVIDKHQKGFVHENSNETPEFLYIENEFYQSLQNAIAGLTEKQREVFMLSRMEKKKYSEIAAQLNLSVKAVEKRMHNALIALREKINII</sequence>
<dbReference type="NCBIfam" id="TIGR02937">
    <property type="entry name" value="sigma70-ECF"/>
    <property type="match status" value="1"/>
</dbReference>
<evidence type="ECO:0000256" key="2">
    <source>
        <dbReference type="ARBA" id="ARBA00023015"/>
    </source>
</evidence>
<dbReference type="Gene3D" id="1.10.1740.10">
    <property type="match status" value="1"/>
</dbReference>
<dbReference type="PANTHER" id="PTHR43133">
    <property type="entry name" value="RNA POLYMERASE ECF-TYPE SIGMA FACTO"/>
    <property type="match status" value="1"/>
</dbReference>
<keyword evidence="8" id="KW-1185">Reference proteome</keyword>
<evidence type="ECO:0000256" key="3">
    <source>
        <dbReference type="ARBA" id="ARBA00023082"/>
    </source>
</evidence>
<dbReference type="Proteomes" id="UP000237608">
    <property type="component" value="Unassembled WGS sequence"/>
</dbReference>
<dbReference type="AlphaFoldDB" id="A0A2S7WEK0"/>
<dbReference type="EMBL" id="MSCL01000001">
    <property type="protein sequence ID" value="PQJ76040.1"/>
    <property type="molecule type" value="Genomic_DNA"/>
</dbReference>
<evidence type="ECO:0000256" key="1">
    <source>
        <dbReference type="ARBA" id="ARBA00010641"/>
    </source>
</evidence>
<dbReference type="GO" id="GO:0016987">
    <property type="term" value="F:sigma factor activity"/>
    <property type="evidence" value="ECO:0007669"/>
    <property type="project" value="UniProtKB-KW"/>
</dbReference>
<evidence type="ECO:0000313" key="8">
    <source>
        <dbReference type="Proteomes" id="UP000237608"/>
    </source>
</evidence>
<keyword evidence="3" id="KW-0731">Sigma factor</keyword>
<dbReference type="InterPro" id="IPR013324">
    <property type="entry name" value="RNA_pol_sigma_r3/r4-like"/>
</dbReference>
<keyword evidence="4" id="KW-0804">Transcription</keyword>
<evidence type="ECO:0000259" key="6">
    <source>
        <dbReference type="Pfam" id="PF08281"/>
    </source>
</evidence>
<dbReference type="InterPro" id="IPR014327">
    <property type="entry name" value="RNA_pol_sigma70_bacteroid"/>
</dbReference>
<feature type="domain" description="RNA polymerase sigma factor 70 region 4 type 2" evidence="6">
    <location>
        <begin position="111"/>
        <end position="163"/>
    </location>
</feature>
<organism evidence="7 8">
    <name type="scientific">Polaribacter gangjinensis</name>
    <dbReference type="NCBI Taxonomy" id="574710"/>
    <lineage>
        <taxon>Bacteria</taxon>
        <taxon>Pseudomonadati</taxon>
        <taxon>Bacteroidota</taxon>
        <taxon>Flavobacteriia</taxon>
        <taxon>Flavobacteriales</taxon>
        <taxon>Flavobacteriaceae</taxon>
    </lineage>
</organism>
<name>A0A2S7WEK0_9FLAO</name>
<dbReference type="GO" id="GO:0006352">
    <property type="term" value="P:DNA-templated transcription initiation"/>
    <property type="evidence" value="ECO:0007669"/>
    <property type="project" value="InterPro"/>
</dbReference>